<dbReference type="PANTHER" id="PTHR43033:SF1">
    <property type="entry name" value="TRNA(ILE)-LYSIDINE SYNTHASE-RELATED"/>
    <property type="match status" value="1"/>
</dbReference>
<evidence type="ECO:0000313" key="10">
    <source>
        <dbReference type="EMBL" id="BBL69952.1"/>
    </source>
</evidence>
<comment type="function">
    <text evidence="8">Ligates lysine onto the cytidine present at position 34 of the AUA codon-specific tRNA(Ile) that contains the anticodon CAU, in an ATP-dependent manner. Cytidine is converted to lysidine, thus changing the amino acid specificity of the tRNA from methionine to isoleucine.</text>
</comment>
<dbReference type="Pfam" id="PF09179">
    <property type="entry name" value="TilS"/>
    <property type="match status" value="1"/>
</dbReference>
<evidence type="ECO:0000256" key="4">
    <source>
        <dbReference type="ARBA" id="ARBA00022694"/>
    </source>
</evidence>
<evidence type="ECO:0000256" key="8">
    <source>
        <dbReference type="HAMAP-Rule" id="MF_01161"/>
    </source>
</evidence>
<dbReference type="CDD" id="cd01992">
    <property type="entry name" value="TilS_N"/>
    <property type="match status" value="1"/>
</dbReference>
<evidence type="ECO:0000259" key="9">
    <source>
        <dbReference type="SMART" id="SM00977"/>
    </source>
</evidence>
<keyword evidence="5 8" id="KW-0547">Nucleotide-binding</keyword>
<dbReference type="NCBIfam" id="TIGR02432">
    <property type="entry name" value="lysidine_TilS_N"/>
    <property type="match status" value="1"/>
</dbReference>
<keyword evidence="4 8" id="KW-0819">tRNA processing</keyword>
<dbReference type="Proteomes" id="UP000824988">
    <property type="component" value="Chromosome"/>
</dbReference>
<dbReference type="Pfam" id="PF11734">
    <property type="entry name" value="TilS_C"/>
    <property type="match status" value="1"/>
</dbReference>
<proteinExistence type="inferred from homology"/>
<keyword evidence="6 8" id="KW-0067">ATP-binding</keyword>
<dbReference type="HAMAP" id="MF_01161">
    <property type="entry name" value="tRNA_Ile_lys_synt"/>
    <property type="match status" value="1"/>
</dbReference>
<organism evidence="10 11">
    <name type="scientific">Methylogaea oryzae</name>
    <dbReference type="NCBI Taxonomy" id="1295382"/>
    <lineage>
        <taxon>Bacteria</taxon>
        <taxon>Pseudomonadati</taxon>
        <taxon>Pseudomonadota</taxon>
        <taxon>Gammaproteobacteria</taxon>
        <taxon>Methylococcales</taxon>
        <taxon>Methylococcaceae</taxon>
        <taxon>Methylogaea</taxon>
    </lineage>
</organism>
<dbReference type="KEGG" id="moz:MoryE10_05580"/>
<evidence type="ECO:0000256" key="7">
    <source>
        <dbReference type="ARBA" id="ARBA00048539"/>
    </source>
</evidence>
<dbReference type="SMART" id="SM00977">
    <property type="entry name" value="TilS_C"/>
    <property type="match status" value="1"/>
</dbReference>
<evidence type="ECO:0000313" key="11">
    <source>
        <dbReference type="Proteomes" id="UP000824988"/>
    </source>
</evidence>
<dbReference type="GO" id="GO:0032267">
    <property type="term" value="F:tRNA(Ile)-lysidine synthase activity"/>
    <property type="evidence" value="ECO:0007669"/>
    <property type="project" value="UniProtKB-EC"/>
</dbReference>
<keyword evidence="3 8" id="KW-0436">Ligase</keyword>
<dbReference type="Pfam" id="PF01171">
    <property type="entry name" value="ATP_bind_3"/>
    <property type="match status" value="1"/>
</dbReference>
<comment type="subcellular location">
    <subcellularLocation>
        <location evidence="1 8">Cytoplasm</location>
    </subcellularLocation>
</comment>
<comment type="catalytic activity">
    <reaction evidence="7 8">
        <text>cytidine(34) in tRNA(Ile2) + L-lysine + ATP = lysidine(34) in tRNA(Ile2) + AMP + diphosphate + H(+)</text>
        <dbReference type="Rhea" id="RHEA:43744"/>
        <dbReference type="Rhea" id="RHEA-COMP:10625"/>
        <dbReference type="Rhea" id="RHEA-COMP:10670"/>
        <dbReference type="ChEBI" id="CHEBI:15378"/>
        <dbReference type="ChEBI" id="CHEBI:30616"/>
        <dbReference type="ChEBI" id="CHEBI:32551"/>
        <dbReference type="ChEBI" id="CHEBI:33019"/>
        <dbReference type="ChEBI" id="CHEBI:82748"/>
        <dbReference type="ChEBI" id="CHEBI:83665"/>
        <dbReference type="ChEBI" id="CHEBI:456215"/>
        <dbReference type="EC" id="6.3.4.19"/>
    </reaction>
</comment>
<dbReference type="InterPro" id="IPR012795">
    <property type="entry name" value="tRNA_Ile_lys_synt_N"/>
</dbReference>
<dbReference type="GO" id="GO:0005524">
    <property type="term" value="F:ATP binding"/>
    <property type="evidence" value="ECO:0007669"/>
    <property type="project" value="UniProtKB-UniRule"/>
</dbReference>
<dbReference type="InterPro" id="IPR012094">
    <property type="entry name" value="tRNA_Ile_lys_synt"/>
</dbReference>
<dbReference type="AlphaFoldDB" id="A0A8D4VLY5"/>
<dbReference type="InterPro" id="IPR015262">
    <property type="entry name" value="tRNA_Ile_lys_synt_subst-bd"/>
</dbReference>
<keyword evidence="11" id="KW-1185">Reference proteome</keyword>
<dbReference type="EC" id="6.3.4.19" evidence="8"/>
<sequence length="443" mass="48650">MDAAELAGRLTASGLANRYWIGYSGGLDSHVLLHQCARLGLADGRFRFAAVHVHHGLQPAAEAWAEHCAKACSELNVPFRLMRVDARAAPGQSPEEAARDARYRAFEALLEEGEALLTAQHADDQAETVLLQLLRGAGLAGLAAMPESMALGRGRLLRPLLAWSREALQGYAEAHGLRWVEDPSNRDTSYDRNFIRREVMPLLAGRWPGVAATLGRTARHCAEAQSQLERLAEDLLLAAGAGGPEGTLSVACLRRWQAPEQRLALRHWLRHAGFRAPSAAVLQRIVAEVLTAAEHRNPHVAWREGEVRRYRDRLYALRPLPPLDAQVVYPWDGRRPLVLPGNGVLRLLSGDGPLPVGWHGAMQVRYRRGGERCRLPGRQGSHALKKLFQESALLPPWVRERVPLVYVDGCLAAVGDLWLCEPFAGPGSGVTLSWSGHGLSYAR</sequence>
<dbReference type="InterPro" id="IPR012796">
    <property type="entry name" value="Lysidine-tRNA-synth_C"/>
</dbReference>
<evidence type="ECO:0000256" key="6">
    <source>
        <dbReference type="ARBA" id="ARBA00022840"/>
    </source>
</evidence>
<dbReference type="InterPro" id="IPR011063">
    <property type="entry name" value="TilS/TtcA_N"/>
</dbReference>
<name>A0A8D4VLY5_9GAMM</name>
<dbReference type="NCBIfam" id="TIGR02433">
    <property type="entry name" value="lysidine_TilS_C"/>
    <property type="match status" value="1"/>
</dbReference>
<dbReference type="EMBL" id="AP019782">
    <property type="protein sequence ID" value="BBL69952.1"/>
    <property type="molecule type" value="Genomic_DNA"/>
</dbReference>
<dbReference type="PANTHER" id="PTHR43033">
    <property type="entry name" value="TRNA(ILE)-LYSIDINE SYNTHASE-RELATED"/>
    <property type="match status" value="1"/>
</dbReference>
<evidence type="ECO:0000256" key="2">
    <source>
        <dbReference type="ARBA" id="ARBA00022490"/>
    </source>
</evidence>
<evidence type="ECO:0000256" key="3">
    <source>
        <dbReference type="ARBA" id="ARBA00022598"/>
    </source>
</evidence>
<feature type="binding site" evidence="8">
    <location>
        <begin position="24"/>
        <end position="29"/>
    </location>
    <ligand>
        <name>ATP</name>
        <dbReference type="ChEBI" id="CHEBI:30616"/>
    </ligand>
</feature>
<evidence type="ECO:0000256" key="1">
    <source>
        <dbReference type="ARBA" id="ARBA00004496"/>
    </source>
</evidence>
<keyword evidence="2 8" id="KW-0963">Cytoplasm</keyword>
<protein>
    <recommendedName>
        <fullName evidence="8">tRNA(Ile)-lysidine synthase</fullName>
        <ecNumber evidence="8">6.3.4.19</ecNumber>
    </recommendedName>
    <alternativeName>
        <fullName evidence="8">tRNA(Ile)-2-lysyl-cytidine synthase</fullName>
    </alternativeName>
    <alternativeName>
        <fullName evidence="8">tRNA(Ile)-lysidine synthetase</fullName>
    </alternativeName>
</protein>
<gene>
    <name evidence="8 10" type="primary">tilS</name>
    <name evidence="10" type="ORF">MoryE10_05580</name>
</gene>
<accession>A0A8D4VLY5</accession>
<feature type="domain" description="Lysidine-tRNA(Ile) synthetase C-terminal" evidence="9">
    <location>
        <begin position="362"/>
        <end position="434"/>
    </location>
</feature>
<dbReference type="RefSeq" id="WP_221048133.1">
    <property type="nucleotide sequence ID" value="NZ_AP019782.1"/>
</dbReference>
<dbReference type="GO" id="GO:0005737">
    <property type="term" value="C:cytoplasm"/>
    <property type="evidence" value="ECO:0007669"/>
    <property type="project" value="UniProtKB-SubCell"/>
</dbReference>
<comment type="domain">
    <text evidence="8">The N-terminal region contains the highly conserved SGGXDS motif, predicted to be a P-loop motif involved in ATP binding.</text>
</comment>
<dbReference type="GO" id="GO:0006400">
    <property type="term" value="P:tRNA modification"/>
    <property type="evidence" value="ECO:0007669"/>
    <property type="project" value="UniProtKB-UniRule"/>
</dbReference>
<evidence type="ECO:0000256" key="5">
    <source>
        <dbReference type="ARBA" id="ARBA00022741"/>
    </source>
</evidence>
<reference evidence="10" key="1">
    <citation type="submission" date="2019-06" db="EMBL/GenBank/DDBJ databases">
        <title>Complete genome sequence of Methylogaea oryzae strain JCM16910.</title>
        <authorList>
            <person name="Asakawa S."/>
        </authorList>
    </citation>
    <scope>NUCLEOTIDE SEQUENCE</scope>
    <source>
        <strain evidence="10">E10</strain>
    </source>
</reference>
<comment type="similarity">
    <text evidence="8">Belongs to the tRNA(Ile)-lysidine synthase family.</text>
</comment>